<evidence type="ECO:0000313" key="2">
    <source>
        <dbReference type="EMBL" id="KAF9476466.1"/>
    </source>
</evidence>
<sequence>MRNSKHLHEYSKIGFKQDIATPRNIESSDSKEDQGGCSNTEGAPDIENNDVGGTEAGNTNLNANETGFGTTTRPQTRTIALASTFDARYHYRKMAKCTRCDSSKSKDCFYVLGFKATDRDFNKCTCCKRSGYKCIYQENDKGSDSRSPSVSSANPSVATQPIPSAGPSAQLVPSNTLTARIITGKRKALEKPEASIKRRRINDPSRQRAIHSEADDASDAAHDNSPIDKDTVLQQATRLNVYLESLYDMNVRLRANEKKRHAEKVKFDQHQKAYEESERFFQQQKKLFQKNELVYEEEKRKFDDTHRILTATEETLVARSRSTEDNLNKAALALLSSMETHPDLLTTATPVLESFAATFLEYFVVQSDLAVKHQHTFEGEHAKGFDRFRRWLATKVSEDVVSVEGGKPIKDILVTALKLR</sequence>
<dbReference type="EMBL" id="MU155293">
    <property type="protein sequence ID" value="KAF9476466.1"/>
    <property type="molecule type" value="Genomic_DNA"/>
</dbReference>
<feature type="compositionally biased region" description="Polar residues" evidence="1">
    <location>
        <begin position="56"/>
        <end position="75"/>
    </location>
</feature>
<dbReference type="Proteomes" id="UP000807469">
    <property type="component" value="Unassembled WGS sequence"/>
</dbReference>
<evidence type="ECO:0000313" key="3">
    <source>
        <dbReference type="Proteomes" id="UP000807469"/>
    </source>
</evidence>
<feature type="compositionally biased region" description="Low complexity" evidence="1">
    <location>
        <begin position="145"/>
        <end position="158"/>
    </location>
</feature>
<proteinExistence type="predicted"/>
<accession>A0A9P6CR01</accession>
<gene>
    <name evidence="2" type="ORF">BDN70DRAFT_882364</name>
</gene>
<feature type="region of interest" description="Disordered" evidence="1">
    <location>
        <begin position="188"/>
        <end position="230"/>
    </location>
</feature>
<feature type="region of interest" description="Disordered" evidence="1">
    <location>
        <begin position="1"/>
        <end position="75"/>
    </location>
</feature>
<comment type="caution">
    <text evidence="2">The sequence shown here is derived from an EMBL/GenBank/DDBJ whole genome shotgun (WGS) entry which is preliminary data.</text>
</comment>
<keyword evidence="3" id="KW-1185">Reference proteome</keyword>
<organism evidence="2 3">
    <name type="scientific">Pholiota conissans</name>
    <dbReference type="NCBI Taxonomy" id="109636"/>
    <lineage>
        <taxon>Eukaryota</taxon>
        <taxon>Fungi</taxon>
        <taxon>Dikarya</taxon>
        <taxon>Basidiomycota</taxon>
        <taxon>Agaricomycotina</taxon>
        <taxon>Agaricomycetes</taxon>
        <taxon>Agaricomycetidae</taxon>
        <taxon>Agaricales</taxon>
        <taxon>Agaricineae</taxon>
        <taxon>Strophariaceae</taxon>
        <taxon>Pholiota</taxon>
    </lineage>
</organism>
<feature type="region of interest" description="Disordered" evidence="1">
    <location>
        <begin position="138"/>
        <end position="171"/>
    </location>
</feature>
<reference evidence="2" key="1">
    <citation type="submission" date="2020-11" db="EMBL/GenBank/DDBJ databases">
        <authorList>
            <consortium name="DOE Joint Genome Institute"/>
            <person name="Ahrendt S."/>
            <person name="Riley R."/>
            <person name="Andreopoulos W."/>
            <person name="Labutti K."/>
            <person name="Pangilinan J."/>
            <person name="Ruiz-Duenas F.J."/>
            <person name="Barrasa J.M."/>
            <person name="Sanchez-Garcia M."/>
            <person name="Camarero S."/>
            <person name="Miyauchi S."/>
            <person name="Serrano A."/>
            <person name="Linde D."/>
            <person name="Babiker R."/>
            <person name="Drula E."/>
            <person name="Ayuso-Fernandez I."/>
            <person name="Pacheco R."/>
            <person name="Padilla G."/>
            <person name="Ferreira P."/>
            <person name="Barriuso J."/>
            <person name="Kellner H."/>
            <person name="Castanera R."/>
            <person name="Alfaro M."/>
            <person name="Ramirez L."/>
            <person name="Pisabarro A.G."/>
            <person name="Kuo A."/>
            <person name="Tritt A."/>
            <person name="Lipzen A."/>
            <person name="He G."/>
            <person name="Yan M."/>
            <person name="Ng V."/>
            <person name="Cullen D."/>
            <person name="Martin F."/>
            <person name="Rosso M.-N."/>
            <person name="Henrissat B."/>
            <person name="Hibbett D."/>
            <person name="Martinez A.T."/>
            <person name="Grigoriev I.V."/>
        </authorList>
    </citation>
    <scope>NUCLEOTIDE SEQUENCE</scope>
    <source>
        <strain evidence="2">CIRM-BRFM 674</strain>
    </source>
</reference>
<protein>
    <submittedName>
        <fullName evidence="2">Uncharacterized protein</fullName>
    </submittedName>
</protein>
<name>A0A9P6CR01_9AGAR</name>
<evidence type="ECO:0000256" key="1">
    <source>
        <dbReference type="SAM" id="MobiDB-lite"/>
    </source>
</evidence>
<feature type="compositionally biased region" description="Basic and acidic residues" evidence="1">
    <location>
        <begin position="1"/>
        <end position="11"/>
    </location>
</feature>
<dbReference type="AlphaFoldDB" id="A0A9P6CR01"/>